<sequence length="868" mass="95056">MPIRLAPVAGESLDSWLEALSHRLQTRHGDVLAALGLPARARSGNRDLDLPFDWTIVLRDHEAGALAHATGVNPQQLHAMTLAAFDGRAVLINRERRQVNRRRLWGRATGSRYCPDCLAESSGRWQLDWRLGWSFACVRHHRLLADSCPHCARTPRLWPFSRYGIPTPGYCGYRSSRSADSVDVSRCTGDLTLAKTLCLPEDHLALTAQRLLSDTIENDRADFGLYARLPQPAAVALSDLRAIAGRILANVNPADLSAWAPKDVLEAHFTTSPAGIHHRAQARPGFMAPPTAAITAIAVIATLRILGETRLAPAAKALRPLITTVRDGTEKTTASNIDTWGRGTGLVLRTVQLAALGPSLRPSDQLRFRTLATPSAPTNTSAEISRRACALPSELWPSWVVRLSPADGAYPRILAPALAASVLLVGSRLELNAASARLGEACDGLTVSRVLQLLQEKQCWEPVATALIRLANYLDNHGSPIDYRRRRRLDYADLLPPGQWKAICREAGYPPGGELRIRIARCVLFRRLSGMPLESAPEFPMAGVAAFRAEAERFAALRTPLLSQGLDYASETFLAQNGVHGEAVNWHPPTDLLDGLDLPGADPAAIDVERLHRLVCGRRNAVAAAAKVFGTSIEAVRLTLEEYPAPPAPPSARACAILLVRDAVSQKLAPDEFRRRYIDEHQSLRAIALDVGVSRNTVARLAIKHGIELREGPQDYKRRGVVERDWLFEQYVTRRRTLPEIAREKGMSTANMARWARTHGIPLRPRGGASHHNAMHGVDAAPEILWPLLHGEYALERLRRFAAVSAYDTLTAAAATLGTTQSALTSQITRLERDLGEPLLVRAERGSAMQLTETGHAVLAALHQLDDR</sequence>
<accession>A0A941IM45</accession>
<dbReference type="PANTHER" id="PTHR30126:SF40">
    <property type="entry name" value="HTH-TYPE TRANSCRIPTIONAL REGULATOR GLTR"/>
    <property type="match status" value="1"/>
</dbReference>
<dbReference type="EMBL" id="JAGSOH010000094">
    <property type="protein sequence ID" value="MBR7829663.1"/>
    <property type="molecule type" value="Genomic_DNA"/>
</dbReference>
<dbReference type="InterPro" id="IPR009492">
    <property type="entry name" value="TniQ"/>
</dbReference>
<dbReference type="AlphaFoldDB" id="A0A941IM45"/>
<dbReference type="SUPFAM" id="SSF46785">
    <property type="entry name" value="Winged helix' DNA-binding domain"/>
    <property type="match status" value="1"/>
</dbReference>
<dbReference type="Pfam" id="PF00126">
    <property type="entry name" value="HTH_1"/>
    <property type="match status" value="1"/>
</dbReference>
<reference evidence="6" key="1">
    <citation type="submission" date="2021-04" db="EMBL/GenBank/DDBJ databases">
        <title>Genome based classification of Actinospica acidithermotolerans sp. nov., an actinobacterium isolated from an Indonesian hot spring.</title>
        <authorList>
            <person name="Kusuma A.B."/>
            <person name="Putra K.E."/>
            <person name="Nafisah S."/>
            <person name="Loh J."/>
            <person name="Nouioui I."/>
            <person name="Goodfellow M."/>
        </authorList>
    </citation>
    <scope>NUCLEOTIDE SEQUENCE</scope>
    <source>
        <strain evidence="6">MGRD01-02</strain>
    </source>
</reference>
<protein>
    <submittedName>
        <fullName evidence="6">TniQ family protein</fullName>
    </submittedName>
</protein>
<dbReference type="InterPro" id="IPR000847">
    <property type="entry name" value="LysR_HTH_N"/>
</dbReference>
<keyword evidence="7" id="KW-1185">Reference proteome</keyword>
<keyword evidence="3" id="KW-0238">DNA-binding</keyword>
<dbReference type="InterPro" id="IPR036388">
    <property type="entry name" value="WH-like_DNA-bd_sf"/>
</dbReference>
<dbReference type="InterPro" id="IPR036390">
    <property type="entry name" value="WH_DNA-bd_sf"/>
</dbReference>
<evidence type="ECO:0000256" key="3">
    <source>
        <dbReference type="ARBA" id="ARBA00023125"/>
    </source>
</evidence>
<name>A0A941IM45_9ACTN</name>
<evidence type="ECO:0000259" key="5">
    <source>
        <dbReference type="PROSITE" id="PS50931"/>
    </source>
</evidence>
<keyword evidence="2" id="KW-0805">Transcription regulation</keyword>
<comment type="caution">
    <text evidence="6">The sequence shown here is derived from an EMBL/GenBank/DDBJ whole genome shotgun (WGS) entry which is preliminary data.</text>
</comment>
<dbReference type="Proteomes" id="UP000676325">
    <property type="component" value="Unassembled WGS sequence"/>
</dbReference>
<dbReference type="Pfam" id="PF06527">
    <property type="entry name" value="TniQ"/>
    <property type="match status" value="1"/>
</dbReference>
<evidence type="ECO:0000256" key="1">
    <source>
        <dbReference type="ARBA" id="ARBA00009437"/>
    </source>
</evidence>
<dbReference type="GO" id="GO:0000976">
    <property type="term" value="F:transcription cis-regulatory region binding"/>
    <property type="evidence" value="ECO:0007669"/>
    <property type="project" value="TreeGrafter"/>
</dbReference>
<dbReference type="PANTHER" id="PTHR30126">
    <property type="entry name" value="HTH-TYPE TRANSCRIPTIONAL REGULATOR"/>
    <property type="match status" value="1"/>
</dbReference>
<keyword evidence="4" id="KW-0804">Transcription</keyword>
<organism evidence="6 7">
    <name type="scientific">Actinospica acidithermotolerans</name>
    <dbReference type="NCBI Taxonomy" id="2828514"/>
    <lineage>
        <taxon>Bacteria</taxon>
        <taxon>Bacillati</taxon>
        <taxon>Actinomycetota</taxon>
        <taxon>Actinomycetes</taxon>
        <taxon>Catenulisporales</taxon>
        <taxon>Actinospicaceae</taxon>
        <taxon>Actinospica</taxon>
    </lineage>
</organism>
<feature type="domain" description="HTH lysR-type" evidence="5">
    <location>
        <begin position="795"/>
        <end position="852"/>
    </location>
</feature>
<dbReference type="GO" id="GO:0003700">
    <property type="term" value="F:DNA-binding transcription factor activity"/>
    <property type="evidence" value="ECO:0007669"/>
    <property type="project" value="InterPro"/>
</dbReference>
<evidence type="ECO:0000313" key="7">
    <source>
        <dbReference type="Proteomes" id="UP000676325"/>
    </source>
</evidence>
<gene>
    <name evidence="6" type="ORF">KDK95_25375</name>
</gene>
<evidence type="ECO:0000256" key="2">
    <source>
        <dbReference type="ARBA" id="ARBA00023015"/>
    </source>
</evidence>
<evidence type="ECO:0000256" key="4">
    <source>
        <dbReference type="ARBA" id="ARBA00023163"/>
    </source>
</evidence>
<dbReference type="PROSITE" id="PS50931">
    <property type="entry name" value="HTH_LYSR"/>
    <property type="match status" value="1"/>
</dbReference>
<comment type="similarity">
    <text evidence="1">Belongs to the LysR transcriptional regulatory family.</text>
</comment>
<proteinExistence type="inferred from homology"/>
<dbReference type="PRINTS" id="PR00039">
    <property type="entry name" value="HTHLYSR"/>
</dbReference>
<evidence type="ECO:0000313" key="6">
    <source>
        <dbReference type="EMBL" id="MBR7829663.1"/>
    </source>
</evidence>
<dbReference type="Gene3D" id="1.10.10.10">
    <property type="entry name" value="Winged helix-like DNA-binding domain superfamily/Winged helix DNA-binding domain"/>
    <property type="match status" value="1"/>
</dbReference>